<dbReference type="PANTHER" id="PTHR10237">
    <property type="entry name" value="DEFORMED EPIDERMAL AUTOREGULATORY FACTOR 1 HOMOLOG SUPPRESSIN"/>
    <property type="match status" value="1"/>
</dbReference>
<keyword evidence="3" id="KW-0862">Zinc</keyword>
<dbReference type="SUPFAM" id="SSF144232">
    <property type="entry name" value="HIT/MYND zinc finger-like"/>
    <property type="match status" value="1"/>
</dbReference>
<evidence type="ECO:0000313" key="11">
    <source>
        <dbReference type="Proteomes" id="UP001159427"/>
    </source>
</evidence>
<evidence type="ECO:0000256" key="5">
    <source>
        <dbReference type="ARBA" id="ARBA00023125"/>
    </source>
</evidence>
<dbReference type="PROSITE" id="PS50865">
    <property type="entry name" value="ZF_MYND_2"/>
    <property type="match status" value="1"/>
</dbReference>
<reference evidence="10 11" key="1">
    <citation type="submission" date="2022-05" db="EMBL/GenBank/DDBJ databases">
        <authorList>
            <consortium name="Genoscope - CEA"/>
            <person name="William W."/>
        </authorList>
    </citation>
    <scope>NUCLEOTIDE SEQUENCE [LARGE SCALE GENOMIC DNA]</scope>
</reference>
<keyword evidence="6" id="KW-0804">Transcription</keyword>
<dbReference type="Proteomes" id="UP001159427">
    <property type="component" value="Unassembled WGS sequence"/>
</dbReference>
<keyword evidence="5" id="KW-0238">DNA-binding</keyword>
<evidence type="ECO:0000256" key="3">
    <source>
        <dbReference type="ARBA" id="ARBA00022833"/>
    </source>
</evidence>
<dbReference type="Gene3D" id="6.10.140.2220">
    <property type="match status" value="1"/>
</dbReference>
<evidence type="ECO:0000256" key="6">
    <source>
        <dbReference type="ARBA" id="ARBA00023163"/>
    </source>
</evidence>
<evidence type="ECO:0000256" key="7">
    <source>
        <dbReference type="ARBA" id="ARBA00023242"/>
    </source>
</evidence>
<evidence type="ECO:0000256" key="2">
    <source>
        <dbReference type="ARBA" id="ARBA00022771"/>
    </source>
</evidence>
<sequence>MTKYDSQGVPILGFYNPAGTILYPHGLYSYSMGNTRARDITELLGTSKKQHLDLLLLASGDVRNVLYTVSEISLRKAKECPKSLSFHLNDYDPSVVARNAILLEVASSINTDVSDDVDFLWNTWYNMTLSETHFARLQRILSELIDKGFDSDELTVLKFQDSAVLKECRDIWKDWVKLDLSVNSVKEERNNFIEKDRQRIGSTMENQCFGVVSKMEIGITHEDGDEDAEDVSSPERTFSSQFKPEIKHWFMEGSTSGDSNKVNPTLIRPFVHKWKQHYGACAFDGYLPIDKKDLLRCKTLTDACKESLKFLVKCYQNYKRSHALKVTLWTGDGLSLCANGFLPDLAFDVIDTSNVSDHIGLLNVLVCCAPRLKEPATSLLYTSSISWKNSCQSIEDFYNRCIGVPVQLLPTILGLKLAVNLDLGSSKLPDTRSSNEEILLWVKAEPKRTLLAIDENGDVAQALLRLVERCFNLFNEPDSKDGITLSSPLTFLRIVRQIQPLVRGGATALLNLLESKLPSDFNKKFGLSWNLVKASVGSEREPIVEIKVSTLISVVPRFEGTLNLMACIANHKPFKEGEFPKNALDFLFGLPLPSEDTDYSIIYNSVRYDDTAQIVTFHLREKDWNELKSNSCMWIASNDHVRIPFIKQKKVFLGSESVKAVEQVDPEEKFGLFAVQTFEVESSSDCEILKVLKVQENTSSYSVELEILDAIKCKGKEMKTRFLPVICPNKVAIYFQGAEREECIIHFSCVVDENSSKFRISRKQGTIQCHIPKREDGTVGELVIKCPAPIPFHVMPLWDLKRKDLLAQLCGTMFRTKQDWELKSRKSSGPPFFDLRESIASILYGHITDPKHPTIYCLDERGIIEEPYQTPNDFARKRGFIIKVLELYKWKNVPVAKVLFYDCEKYASQILDEKTFPRVWRFSPLRVPHKVERIGAYRQETSLLRKLLYTNAARVTQDNDFYAWKDSFLCLLFPRERSQLSEKEDKERNNCVLPLSATSTTPDSFQDNRSELPTNLLHSGKMDPWSTEHDRVSDCNPPQGTASVKVPKCAFCQIHKSDLKRCLGCEKVSYCGRICQKQHWKVHKPECQQARNKNTRFDNRP</sequence>
<keyword evidence="11" id="KW-1185">Reference proteome</keyword>
<dbReference type="InterPro" id="IPR002893">
    <property type="entry name" value="Znf_MYND"/>
</dbReference>
<dbReference type="InterPro" id="IPR024119">
    <property type="entry name" value="TF_DEAF-1"/>
</dbReference>
<keyword evidence="1" id="KW-0479">Metal-binding</keyword>
<comment type="caution">
    <text evidence="10">The sequence shown here is derived from an EMBL/GenBank/DDBJ whole genome shotgun (WGS) entry which is preliminary data.</text>
</comment>
<proteinExistence type="predicted"/>
<dbReference type="Pfam" id="PF01753">
    <property type="entry name" value="zf-MYND"/>
    <property type="match status" value="1"/>
</dbReference>
<dbReference type="PANTHER" id="PTHR10237:SF1">
    <property type="entry name" value="DEFORMED EPIDERMAL AUTOREGULATORY FACTOR 1 HOMOLOG"/>
    <property type="match status" value="1"/>
</dbReference>
<evidence type="ECO:0000256" key="1">
    <source>
        <dbReference type="ARBA" id="ARBA00022723"/>
    </source>
</evidence>
<accession>A0ABN8M7Z0</accession>
<evidence type="ECO:0000256" key="4">
    <source>
        <dbReference type="ARBA" id="ARBA00023015"/>
    </source>
</evidence>
<evidence type="ECO:0000256" key="8">
    <source>
        <dbReference type="PROSITE-ProRule" id="PRU00134"/>
    </source>
</evidence>
<dbReference type="Pfam" id="PF14737">
    <property type="entry name" value="DUF4470"/>
    <property type="match status" value="1"/>
</dbReference>
<evidence type="ECO:0000259" key="9">
    <source>
        <dbReference type="PROSITE" id="PS50865"/>
    </source>
</evidence>
<dbReference type="PROSITE" id="PS01360">
    <property type="entry name" value="ZF_MYND_1"/>
    <property type="match status" value="1"/>
</dbReference>
<protein>
    <recommendedName>
        <fullName evidence="9">MYND-type domain-containing protein</fullName>
    </recommendedName>
</protein>
<keyword evidence="2 8" id="KW-0863">Zinc-finger</keyword>
<gene>
    <name evidence="10" type="ORF">PEVE_00024320</name>
</gene>
<keyword evidence="4" id="KW-0805">Transcription regulation</keyword>
<name>A0ABN8M7Z0_9CNID</name>
<organism evidence="10 11">
    <name type="scientific">Porites evermanni</name>
    <dbReference type="NCBI Taxonomy" id="104178"/>
    <lineage>
        <taxon>Eukaryota</taxon>
        <taxon>Metazoa</taxon>
        <taxon>Cnidaria</taxon>
        <taxon>Anthozoa</taxon>
        <taxon>Hexacorallia</taxon>
        <taxon>Scleractinia</taxon>
        <taxon>Fungiina</taxon>
        <taxon>Poritidae</taxon>
        <taxon>Porites</taxon>
    </lineage>
</organism>
<dbReference type="InterPro" id="IPR027974">
    <property type="entry name" value="DUF4470"/>
</dbReference>
<keyword evidence="7" id="KW-0539">Nucleus</keyword>
<feature type="domain" description="MYND-type" evidence="9">
    <location>
        <begin position="1049"/>
        <end position="1087"/>
    </location>
</feature>
<dbReference type="EMBL" id="CALNXI010000325">
    <property type="protein sequence ID" value="CAH3024868.1"/>
    <property type="molecule type" value="Genomic_DNA"/>
</dbReference>
<evidence type="ECO:0000313" key="10">
    <source>
        <dbReference type="EMBL" id="CAH3024868.1"/>
    </source>
</evidence>